<keyword evidence="5" id="KW-0808">Transferase</keyword>
<sequence>MTNTDRQDDHQARVRRYYCSFGANLRPKENASYALSWLCEQFHRVTLSGVIATEPEEMVSSLPFINFAFWFDSPLSPQQVKSHFNRQEEKRGRDRSDPLSSIKDRPLDLDILSVDRAPTLATQPDYLVPLLRQLLCNAPLERETVPILLGSLKLGDATSTIYRDTGTGHIRVVDQHP</sequence>
<proteinExistence type="inferred from homology"/>
<gene>
    <name evidence="15" type="ORF">FCL40_16400</name>
</gene>
<name>A0A4U1B9C9_9GAMM</name>
<dbReference type="UniPathway" id="UPA00077">
    <property type="reaction ID" value="UER00155"/>
</dbReference>
<comment type="similarity">
    <text evidence="2">Belongs to the HPPK family.</text>
</comment>
<dbReference type="EMBL" id="SWCI01000015">
    <property type="protein sequence ID" value="TKB47282.1"/>
    <property type="molecule type" value="Genomic_DNA"/>
</dbReference>
<dbReference type="Gene3D" id="3.30.70.560">
    <property type="entry name" value="7,8-Dihydro-6-hydroxymethylpterin-pyrophosphokinase HPPK"/>
    <property type="match status" value="1"/>
</dbReference>
<dbReference type="PANTHER" id="PTHR43071">
    <property type="entry name" value="2-AMINO-4-HYDROXY-6-HYDROXYMETHYLDIHYDROPTERIDINE PYROPHOSPHOKINASE"/>
    <property type="match status" value="1"/>
</dbReference>
<evidence type="ECO:0000256" key="6">
    <source>
        <dbReference type="ARBA" id="ARBA00022741"/>
    </source>
</evidence>
<feature type="region of interest" description="Disordered" evidence="13">
    <location>
        <begin position="81"/>
        <end position="102"/>
    </location>
</feature>
<dbReference type="GO" id="GO:0005524">
    <property type="term" value="F:ATP binding"/>
    <property type="evidence" value="ECO:0007669"/>
    <property type="project" value="UniProtKB-KW"/>
</dbReference>
<dbReference type="GO" id="GO:0016301">
    <property type="term" value="F:kinase activity"/>
    <property type="evidence" value="ECO:0007669"/>
    <property type="project" value="UniProtKB-KW"/>
</dbReference>
<evidence type="ECO:0000313" key="16">
    <source>
        <dbReference type="Proteomes" id="UP000305674"/>
    </source>
</evidence>
<comment type="caution">
    <text evidence="15">The sequence shown here is derived from an EMBL/GenBank/DDBJ whole genome shotgun (WGS) entry which is preliminary data.</text>
</comment>
<feature type="compositionally biased region" description="Basic and acidic residues" evidence="13">
    <location>
        <begin position="85"/>
        <end position="102"/>
    </location>
</feature>
<comment type="pathway">
    <text evidence="1">Cofactor biosynthesis; tetrahydrofolate biosynthesis; 2-amino-4-hydroxy-6-hydroxymethyl-7,8-dihydropteridine diphosphate from 7,8-dihydroneopterin triphosphate: step 4/4.</text>
</comment>
<evidence type="ECO:0000256" key="13">
    <source>
        <dbReference type="SAM" id="MobiDB-lite"/>
    </source>
</evidence>
<comment type="function">
    <text evidence="10">Catalyzes the transfer of pyrophosphate from adenosine triphosphate (ATP) to 6-hydroxymethyl-7,8-dihydropterin, an enzymatic step in folate biosynthesis pathway.</text>
</comment>
<evidence type="ECO:0000256" key="12">
    <source>
        <dbReference type="ARBA" id="ARBA00033413"/>
    </source>
</evidence>
<dbReference type="OrthoDB" id="582926at2"/>
<dbReference type="InterPro" id="IPR035907">
    <property type="entry name" value="Hppk_sf"/>
</dbReference>
<evidence type="ECO:0000256" key="1">
    <source>
        <dbReference type="ARBA" id="ARBA00005051"/>
    </source>
</evidence>
<dbReference type="InterPro" id="IPR000550">
    <property type="entry name" value="Hppk"/>
</dbReference>
<keyword evidence="7 15" id="KW-0418">Kinase</keyword>
<keyword evidence="6" id="KW-0547">Nucleotide-binding</keyword>
<organism evidence="15 16">
    <name type="scientific">Ferrimonas sediminicola</name>
    <dbReference type="NCBI Taxonomy" id="2569538"/>
    <lineage>
        <taxon>Bacteria</taxon>
        <taxon>Pseudomonadati</taxon>
        <taxon>Pseudomonadota</taxon>
        <taxon>Gammaproteobacteria</taxon>
        <taxon>Alteromonadales</taxon>
        <taxon>Ferrimonadaceae</taxon>
        <taxon>Ferrimonas</taxon>
    </lineage>
</organism>
<reference evidence="15 16" key="1">
    <citation type="submission" date="2019-04" db="EMBL/GenBank/DDBJ databases">
        <authorList>
            <person name="Hwang J.C."/>
        </authorList>
    </citation>
    <scope>NUCLEOTIDE SEQUENCE [LARGE SCALE GENOMIC DNA]</scope>
    <source>
        <strain evidence="15 16">IMCC35001</strain>
    </source>
</reference>
<evidence type="ECO:0000256" key="9">
    <source>
        <dbReference type="ARBA" id="ARBA00022909"/>
    </source>
</evidence>
<evidence type="ECO:0000256" key="2">
    <source>
        <dbReference type="ARBA" id="ARBA00005810"/>
    </source>
</evidence>
<evidence type="ECO:0000256" key="11">
    <source>
        <dbReference type="ARBA" id="ARBA00029766"/>
    </source>
</evidence>
<evidence type="ECO:0000256" key="10">
    <source>
        <dbReference type="ARBA" id="ARBA00029409"/>
    </source>
</evidence>
<evidence type="ECO:0000256" key="7">
    <source>
        <dbReference type="ARBA" id="ARBA00022777"/>
    </source>
</evidence>
<dbReference type="GO" id="GO:0046654">
    <property type="term" value="P:tetrahydrofolate biosynthetic process"/>
    <property type="evidence" value="ECO:0007669"/>
    <property type="project" value="UniProtKB-UniPathway"/>
</dbReference>
<dbReference type="EC" id="2.7.6.3" evidence="3"/>
<accession>A0A4U1B9C9</accession>
<dbReference type="PANTHER" id="PTHR43071:SF1">
    <property type="entry name" value="2-AMINO-4-HYDROXY-6-HYDROXYMETHYLDIHYDROPTERIDINE PYROPHOSPHOKINASE"/>
    <property type="match status" value="1"/>
</dbReference>
<keyword evidence="9" id="KW-0289">Folate biosynthesis</keyword>
<dbReference type="Pfam" id="PF01288">
    <property type="entry name" value="HPPK"/>
    <property type="match status" value="1"/>
</dbReference>
<dbReference type="RefSeq" id="WP_136854386.1">
    <property type="nucleotide sequence ID" value="NZ_SWCI01000015.1"/>
</dbReference>
<dbReference type="GO" id="GO:0046656">
    <property type="term" value="P:folic acid biosynthetic process"/>
    <property type="evidence" value="ECO:0007669"/>
    <property type="project" value="UniProtKB-KW"/>
</dbReference>
<feature type="domain" description="7,8-dihydro-6-hydroxymethylpterin-pyrophosphokinase" evidence="14">
    <location>
        <begin position="18"/>
        <end position="121"/>
    </location>
</feature>
<dbReference type="SUPFAM" id="SSF55083">
    <property type="entry name" value="6-hydroxymethyl-7,8-dihydropterin pyrophosphokinase, HPPK"/>
    <property type="match status" value="1"/>
</dbReference>
<dbReference type="AlphaFoldDB" id="A0A4U1B9C9"/>
<evidence type="ECO:0000259" key="14">
    <source>
        <dbReference type="Pfam" id="PF01288"/>
    </source>
</evidence>
<evidence type="ECO:0000256" key="5">
    <source>
        <dbReference type="ARBA" id="ARBA00022679"/>
    </source>
</evidence>
<dbReference type="GO" id="GO:0003848">
    <property type="term" value="F:2-amino-4-hydroxy-6-hydroxymethyldihydropteridine diphosphokinase activity"/>
    <property type="evidence" value="ECO:0007669"/>
    <property type="project" value="UniProtKB-EC"/>
</dbReference>
<evidence type="ECO:0000256" key="3">
    <source>
        <dbReference type="ARBA" id="ARBA00013253"/>
    </source>
</evidence>
<keyword evidence="16" id="KW-1185">Reference proteome</keyword>
<protein>
    <recommendedName>
        <fullName evidence="4">2-amino-4-hydroxy-6-hydroxymethyldihydropteridine pyrophosphokinase</fullName>
        <ecNumber evidence="3">2.7.6.3</ecNumber>
    </recommendedName>
    <alternativeName>
        <fullName evidence="11">6-hydroxymethyl-7,8-dihydropterin pyrophosphokinase</fullName>
    </alternativeName>
    <alternativeName>
        <fullName evidence="12">7,8-dihydro-6-hydroxymethylpterin-pyrophosphokinase</fullName>
    </alternativeName>
</protein>
<dbReference type="Proteomes" id="UP000305674">
    <property type="component" value="Unassembled WGS sequence"/>
</dbReference>
<evidence type="ECO:0000313" key="15">
    <source>
        <dbReference type="EMBL" id="TKB47282.1"/>
    </source>
</evidence>
<evidence type="ECO:0000256" key="4">
    <source>
        <dbReference type="ARBA" id="ARBA00016218"/>
    </source>
</evidence>
<keyword evidence="8" id="KW-0067">ATP-binding</keyword>
<evidence type="ECO:0000256" key="8">
    <source>
        <dbReference type="ARBA" id="ARBA00022840"/>
    </source>
</evidence>